<comment type="caution">
    <text evidence="15">The sequence shown here is derived from an EMBL/GenBank/DDBJ whole genome shotgun (WGS) entry which is preliminary data.</text>
</comment>
<dbReference type="GO" id="GO:0044205">
    <property type="term" value="P:'de novo' UMP biosynthetic process"/>
    <property type="evidence" value="ECO:0007669"/>
    <property type="project" value="UniProtKB-UniPathway"/>
</dbReference>
<dbReference type="STRING" id="1802660.A2735_02015"/>
<dbReference type="InterPro" id="IPR011060">
    <property type="entry name" value="RibuloseP-bd_barrel"/>
</dbReference>
<dbReference type="InterPro" id="IPR000836">
    <property type="entry name" value="PRTase_dom"/>
</dbReference>
<evidence type="ECO:0000256" key="2">
    <source>
        <dbReference type="ARBA" id="ARBA00004861"/>
    </source>
</evidence>
<feature type="binding site" evidence="12">
    <location>
        <position position="337"/>
    </location>
    <ligand>
        <name>substrate</name>
    </ligand>
</feature>
<evidence type="ECO:0000256" key="7">
    <source>
        <dbReference type="ARBA" id="ARBA00022793"/>
    </source>
</evidence>
<feature type="domain" description="Orotidine 5'-phosphate decarboxylase" evidence="14">
    <location>
        <begin position="226"/>
        <end position="434"/>
    </location>
</feature>
<evidence type="ECO:0000313" key="16">
    <source>
        <dbReference type="Proteomes" id="UP000178520"/>
    </source>
</evidence>
<dbReference type="InterPro" id="IPR014732">
    <property type="entry name" value="OMPdecase"/>
</dbReference>
<gene>
    <name evidence="15" type="ORF">A2735_02015</name>
</gene>
<dbReference type="PANTHER" id="PTHR32119:SF2">
    <property type="entry name" value="OROTIDINE 5'-PHOSPHATE DECARBOXYLASE"/>
    <property type="match status" value="1"/>
</dbReference>
<sequence length="447" mass="49816">MAEYGQPNLAGGVCTLKLLSMKQPWIPREHQREVVRRLLDFGLLEFDNGRNLPLASGGKTDIYINLRDARNNSKAISFLTELFMEPLQRLNVQRFVEIPDSVSCFAGTLSVASNIPYLTIRGEAKEGRVGNAKVIGDAVKGEQVCLIDDVITDGTTKFIPCNECFNLGLDVLALVVLVDRQQGWKETMRILGVDVWSGMTLHDVRRELINMGEMKQCDEAVKEQNPIIVALDGKSWDEILPIVEQLRTMGCILKVNDLLFAEGMDHLLPELSVYGRIMVDLKCHDIPNTVENTCRRLAKHNVWAVTVHASGGMRMVRAAKEALFNTNTKVLAITALTSLSDDDCKMIYRKTLLNTVKRLATEADNGRTDGFVCPPQEVSRLKAMFPFDKIFVTPGVRSDEIARPKRAIENGANYIVLGRQVLNEKDPVAEVKRVLVEELGISLPTPS</sequence>
<comment type="function">
    <text evidence="1">Catalyzes the decarboxylation of orotidine 5'-monophosphate (OMP) to uridine 5'-monophosphate (UMP).</text>
</comment>
<reference evidence="15 16" key="1">
    <citation type="journal article" date="2016" name="Nat. Commun.">
        <title>Thousands of microbial genomes shed light on interconnected biogeochemical processes in an aquifer system.</title>
        <authorList>
            <person name="Anantharaman K."/>
            <person name="Brown C.T."/>
            <person name="Hug L.A."/>
            <person name="Sharon I."/>
            <person name="Castelle C.J."/>
            <person name="Probst A.J."/>
            <person name="Thomas B.C."/>
            <person name="Singh A."/>
            <person name="Wilkins M.J."/>
            <person name="Karaoz U."/>
            <person name="Brodie E.L."/>
            <person name="Williams K.H."/>
            <person name="Hubbard S.S."/>
            <person name="Banfield J.F."/>
        </authorList>
    </citation>
    <scope>NUCLEOTIDE SEQUENCE [LARGE SCALE GENOMIC DNA]</scope>
</reference>
<dbReference type="Gene3D" id="3.20.20.70">
    <property type="entry name" value="Aldolase class I"/>
    <property type="match status" value="1"/>
</dbReference>
<feature type="active site" description="For OMPdecase activity" evidence="11">
    <location>
        <position position="285"/>
    </location>
</feature>
<dbReference type="AlphaFoldDB" id="A0A1F8EA41"/>
<dbReference type="Proteomes" id="UP000178520">
    <property type="component" value="Unassembled WGS sequence"/>
</dbReference>
<protein>
    <recommendedName>
        <fullName evidence="6 13">Orotidine 5'-phosphate decarboxylase</fullName>
        <ecNumber evidence="5 13">4.1.1.23</ecNumber>
    </recommendedName>
</protein>
<feature type="binding site" evidence="12">
    <location>
        <position position="254"/>
    </location>
    <ligand>
        <name>substrate</name>
    </ligand>
</feature>
<dbReference type="PANTHER" id="PTHR32119">
    <property type="entry name" value="OROTIDINE 5'-PHOSPHATE DECARBOXYLASE"/>
    <property type="match status" value="1"/>
</dbReference>
<evidence type="ECO:0000256" key="5">
    <source>
        <dbReference type="ARBA" id="ARBA00012321"/>
    </source>
</evidence>
<dbReference type="SMART" id="SM00934">
    <property type="entry name" value="OMPdecase"/>
    <property type="match status" value="1"/>
</dbReference>
<dbReference type="SUPFAM" id="SSF53271">
    <property type="entry name" value="PRTase-like"/>
    <property type="match status" value="1"/>
</dbReference>
<dbReference type="GO" id="GO:0005829">
    <property type="term" value="C:cytosol"/>
    <property type="evidence" value="ECO:0007669"/>
    <property type="project" value="TreeGrafter"/>
</dbReference>
<dbReference type="InterPro" id="IPR001754">
    <property type="entry name" value="OMPdeCOase_dom"/>
</dbReference>
<dbReference type="Gene3D" id="3.40.50.2020">
    <property type="match status" value="1"/>
</dbReference>
<feature type="binding site" evidence="12">
    <location>
        <position position="232"/>
    </location>
    <ligand>
        <name>substrate</name>
    </ligand>
</feature>
<feature type="binding site" evidence="12">
    <location>
        <position position="397"/>
    </location>
    <ligand>
        <name>substrate</name>
    </ligand>
</feature>
<dbReference type="NCBIfam" id="TIGR01740">
    <property type="entry name" value="pyrF"/>
    <property type="match status" value="1"/>
</dbReference>
<dbReference type="SUPFAM" id="SSF51366">
    <property type="entry name" value="Ribulose-phoshate binding barrel"/>
    <property type="match status" value="1"/>
</dbReference>
<evidence type="ECO:0000256" key="12">
    <source>
        <dbReference type="PIRSR" id="PIRSR614732-2"/>
    </source>
</evidence>
<proteinExistence type="inferred from homology"/>
<comment type="similarity">
    <text evidence="4">In the C-terminal section; belongs to the OMP decarboxylase family.</text>
</comment>
<evidence type="ECO:0000256" key="10">
    <source>
        <dbReference type="ARBA" id="ARBA00049157"/>
    </source>
</evidence>
<dbReference type="Pfam" id="PF00215">
    <property type="entry name" value="OMPdecase"/>
    <property type="match status" value="1"/>
</dbReference>
<feature type="binding site" evidence="12">
    <location>
        <position position="418"/>
    </location>
    <ligand>
        <name>substrate</name>
    </ligand>
</feature>
<evidence type="ECO:0000256" key="4">
    <source>
        <dbReference type="ARBA" id="ARBA00009769"/>
    </source>
</evidence>
<feature type="binding site" evidence="12">
    <location>
        <position position="419"/>
    </location>
    <ligand>
        <name>substrate</name>
    </ligand>
</feature>
<dbReference type="CDD" id="cd06223">
    <property type="entry name" value="PRTases_typeI"/>
    <property type="match status" value="1"/>
</dbReference>
<feature type="active site" description="For OMPdecase activity" evidence="11">
    <location>
        <position position="282"/>
    </location>
</feature>
<dbReference type="CDD" id="cd04725">
    <property type="entry name" value="OMP_decarboxylase_like"/>
    <property type="match status" value="1"/>
</dbReference>
<evidence type="ECO:0000256" key="13">
    <source>
        <dbReference type="RuleBase" id="RU000512"/>
    </source>
</evidence>
<evidence type="ECO:0000256" key="11">
    <source>
        <dbReference type="PIRSR" id="PIRSR614732-1"/>
    </source>
</evidence>
<dbReference type="PROSITE" id="PS00156">
    <property type="entry name" value="OMPDECASE"/>
    <property type="match status" value="1"/>
</dbReference>
<comment type="similarity">
    <text evidence="13">Belongs to the OMP decarboxylase family.</text>
</comment>
<evidence type="ECO:0000313" key="15">
    <source>
        <dbReference type="EMBL" id="OGM97487.1"/>
    </source>
</evidence>
<keyword evidence="9 13" id="KW-0456">Lyase</keyword>
<organism evidence="15 16">
    <name type="scientific">Candidatus Yanofskybacteria bacterium RIFCSPHIGHO2_01_FULL_41_21</name>
    <dbReference type="NCBI Taxonomy" id="1802660"/>
    <lineage>
        <taxon>Bacteria</taxon>
        <taxon>Candidatus Yanofskyibacteriota</taxon>
    </lineage>
</organism>
<dbReference type="GO" id="GO:0004590">
    <property type="term" value="F:orotidine-5'-phosphate decarboxylase activity"/>
    <property type="evidence" value="ECO:0007669"/>
    <property type="project" value="UniProtKB-EC"/>
</dbReference>
<keyword evidence="8 13" id="KW-0665">Pyrimidine biosynthesis</keyword>
<dbReference type="EMBL" id="MGJA01000012">
    <property type="protein sequence ID" value="OGM97487.1"/>
    <property type="molecule type" value="Genomic_DNA"/>
</dbReference>
<evidence type="ECO:0000256" key="1">
    <source>
        <dbReference type="ARBA" id="ARBA00002356"/>
    </source>
</evidence>
<evidence type="ECO:0000256" key="8">
    <source>
        <dbReference type="ARBA" id="ARBA00022975"/>
    </source>
</evidence>
<dbReference type="EC" id="4.1.1.23" evidence="5 13"/>
<evidence type="ECO:0000256" key="9">
    <source>
        <dbReference type="ARBA" id="ARBA00023239"/>
    </source>
</evidence>
<feature type="active site" description="For OMPdecase activity" evidence="11">
    <location>
        <position position="280"/>
    </location>
</feature>
<evidence type="ECO:0000256" key="3">
    <source>
        <dbReference type="ARBA" id="ARBA00006221"/>
    </source>
</evidence>
<accession>A0A1F8EA41</accession>
<evidence type="ECO:0000259" key="14">
    <source>
        <dbReference type="SMART" id="SM00934"/>
    </source>
</evidence>
<dbReference type="UniPathway" id="UPA00070">
    <property type="reaction ID" value="UER00120"/>
</dbReference>
<comment type="similarity">
    <text evidence="3">In the N-terminal section; belongs to the purine/pyrimidine phosphoribosyltransferase family.</text>
</comment>
<dbReference type="GO" id="GO:0006207">
    <property type="term" value="P:'de novo' pyrimidine nucleobase biosynthetic process"/>
    <property type="evidence" value="ECO:0007669"/>
    <property type="project" value="InterPro"/>
</dbReference>
<name>A0A1F8EA41_9BACT</name>
<keyword evidence="7 13" id="KW-0210">Decarboxylase</keyword>
<dbReference type="InterPro" id="IPR018089">
    <property type="entry name" value="OMPdecase_AS"/>
</dbReference>
<comment type="pathway">
    <text evidence="2 13">Pyrimidine metabolism; UMP biosynthesis via de novo pathway; UMP from orotate: step 2/2.</text>
</comment>
<dbReference type="InterPro" id="IPR013785">
    <property type="entry name" value="Aldolase_TIM"/>
</dbReference>
<dbReference type="InterPro" id="IPR029057">
    <property type="entry name" value="PRTase-like"/>
</dbReference>
<comment type="catalytic activity">
    <reaction evidence="10 13">
        <text>orotidine 5'-phosphate + H(+) = UMP + CO2</text>
        <dbReference type="Rhea" id="RHEA:11596"/>
        <dbReference type="ChEBI" id="CHEBI:15378"/>
        <dbReference type="ChEBI" id="CHEBI:16526"/>
        <dbReference type="ChEBI" id="CHEBI:57538"/>
        <dbReference type="ChEBI" id="CHEBI:57865"/>
        <dbReference type="EC" id="4.1.1.23"/>
    </reaction>
</comment>
<evidence type="ECO:0000256" key="6">
    <source>
        <dbReference type="ARBA" id="ARBA00021923"/>
    </source>
</evidence>